<dbReference type="EC" id="6.1.1.7" evidence="2"/>
<keyword evidence="7" id="KW-0694">RNA-binding</keyword>
<dbReference type="AlphaFoldDB" id="A0A1F5PIM5"/>
<evidence type="ECO:0000256" key="6">
    <source>
        <dbReference type="ARBA" id="ARBA00022840"/>
    </source>
</evidence>
<keyword evidence="4" id="KW-0436">Ligase</keyword>
<feature type="domain" description="Alanyl-transfer RNA synthetases family profile" evidence="10">
    <location>
        <begin position="1"/>
        <end position="621"/>
    </location>
</feature>
<accession>A0A1F5PIM5</accession>
<dbReference type="GO" id="GO:0004813">
    <property type="term" value="F:alanine-tRNA ligase activity"/>
    <property type="evidence" value="ECO:0007669"/>
    <property type="project" value="UniProtKB-EC"/>
</dbReference>
<dbReference type="InterPro" id="IPR050058">
    <property type="entry name" value="Ala-tRNA_ligase"/>
</dbReference>
<keyword evidence="8" id="KW-0648">Protein biosynthesis</keyword>
<dbReference type="PRINTS" id="PR00980">
    <property type="entry name" value="TRNASYNTHALA"/>
</dbReference>
<evidence type="ECO:0000256" key="9">
    <source>
        <dbReference type="ARBA" id="ARBA00023146"/>
    </source>
</evidence>
<organism evidence="11 12">
    <name type="scientific">Candidatus Doudnabacteria bacterium RIFCSPHIGHO2_12_FULL_48_16</name>
    <dbReference type="NCBI Taxonomy" id="1817838"/>
    <lineage>
        <taxon>Bacteria</taxon>
        <taxon>Candidatus Doudnaibacteriota</taxon>
    </lineage>
</organism>
<name>A0A1F5PIM5_9BACT</name>
<evidence type="ECO:0000256" key="1">
    <source>
        <dbReference type="ARBA" id="ARBA00008226"/>
    </source>
</evidence>
<comment type="caution">
    <text evidence="11">The sequence shown here is derived from an EMBL/GenBank/DDBJ whole genome shotgun (WGS) entry which is preliminary data.</text>
</comment>
<dbReference type="GO" id="GO:0005829">
    <property type="term" value="C:cytosol"/>
    <property type="evidence" value="ECO:0007669"/>
    <property type="project" value="TreeGrafter"/>
</dbReference>
<keyword evidence="6" id="KW-0067">ATP-binding</keyword>
<protein>
    <recommendedName>
        <fullName evidence="2">alanine--tRNA ligase</fullName>
        <ecNumber evidence="2">6.1.1.7</ecNumber>
    </recommendedName>
</protein>
<dbReference type="GO" id="GO:0005524">
    <property type="term" value="F:ATP binding"/>
    <property type="evidence" value="ECO:0007669"/>
    <property type="project" value="UniProtKB-KW"/>
</dbReference>
<dbReference type="EMBL" id="MFEY01000008">
    <property type="protein sequence ID" value="OGE89776.1"/>
    <property type="molecule type" value="Genomic_DNA"/>
</dbReference>
<keyword evidence="9" id="KW-0030">Aminoacyl-tRNA synthetase</keyword>
<dbReference type="InterPro" id="IPR018162">
    <property type="entry name" value="Ala-tRNA-ligase_IIc_anticod-bd"/>
</dbReference>
<dbReference type="PROSITE" id="PS50860">
    <property type="entry name" value="AA_TRNA_LIGASE_II_ALA"/>
    <property type="match status" value="1"/>
</dbReference>
<dbReference type="InterPro" id="IPR002318">
    <property type="entry name" value="Ala-tRNA-lgiase_IIc"/>
</dbReference>
<dbReference type="SUPFAM" id="SSF55186">
    <property type="entry name" value="ThrRS/AlaRS common domain"/>
    <property type="match status" value="1"/>
</dbReference>
<gene>
    <name evidence="11" type="ORF">A3E29_00090</name>
</gene>
<dbReference type="SUPFAM" id="SSF101353">
    <property type="entry name" value="Putative anticodon-binding domain of alanyl-tRNA synthetase (AlaRS)"/>
    <property type="match status" value="1"/>
</dbReference>
<dbReference type="InterPro" id="IPR045864">
    <property type="entry name" value="aa-tRNA-synth_II/BPL/LPL"/>
</dbReference>
<dbReference type="Gene3D" id="3.30.980.10">
    <property type="entry name" value="Threonyl-trna Synthetase, Chain A, domain 2"/>
    <property type="match status" value="1"/>
</dbReference>
<evidence type="ECO:0000256" key="3">
    <source>
        <dbReference type="ARBA" id="ARBA00022555"/>
    </source>
</evidence>
<evidence type="ECO:0000313" key="12">
    <source>
        <dbReference type="Proteomes" id="UP000177682"/>
    </source>
</evidence>
<evidence type="ECO:0000256" key="5">
    <source>
        <dbReference type="ARBA" id="ARBA00022741"/>
    </source>
</evidence>
<dbReference type="Pfam" id="PF07973">
    <property type="entry name" value="tRNA_SAD"/>
    <property type="match status" value="1"/>
</dbReference>
<reference evidence="11 12" key="1">
    <citation type="journal article" date="2016" name="Nat. Commun.">
        <title>Thousands of microbial genomes shed light on interconnected biogeochemical processes in an aquifer system.</title>
        <authorList>
            <person name="Anantharaman K."/>
            <person name="Brown C.T."/>
            <person name="Hug L.A."/>
            <person name="Sharon I."/>
            <person name="Castelle C.J."/>
            <person name="Probst A.J."/>
            <person name="Thomas B.C."/>
            <person name="Singh A."/>
            <person name="Wilkins M.J."/>
            <person name="Karaoz U."/>
            <person name="Brodie E.L."/>
            <person name="Williams K.H."/>
            <person name="Hubbard S.S."/>
            <person name="Banfield J.F."/>
        </authorList>
    </citation>
    <scope>NUCLEOTIDE SEQUENCE [LARGE SCALE GENOMIC DNA]</scope>
</reference>
<evidence type="ECO:0000256" key="2">
    <source>
        <dbReference type="ARBA" id="ARBA00013168"/>
    </source>
</evidence>
<comment type="similarity">
    <text evidence="1">Belongs to the class-II aminoacyl-tRNA synthetase family.</text>
</comment>
<dbReference type="NCBIfam" id="NF002436">
    <property type="entry name" value="PRK01584.1"/>
    <property type="match status" value="1"/>
</dbReference>
<dbReference type="Pfam" id="PF01411">
    <property type="entry name" value="tRNA-synt_2c"/>
    <property type="match status" value="1"/>
</dbReference>
<dbReference type="SUPFAM" id="SSF55681">
    <property type="entry name" value="Class II aaRS and biotin synthetases"/>
    <property type="match status" value="1"/>
</dbReference>
<dbReference type="PANTHER" id="PTHR11777">
    <property type="entry name" value="ALANYL-TRNA SYNTHETASE"/>
    <property type="match status" value="1"/>
</dbReference>
<evidence type="ECO:0000259" key="10">
    <source>
        <dbReference type="PROSITE" id="PS50860"/>
    </source>
</evidence>
<evidence type="ECO:0000313" key="11">
    <source>
        <dbReference type="EMBL" id="OGE89776.1"/>
    </source>
</evidence>
<dbReference type="PANTHER" id="PTHR11777:SF9">
    <property type="entry name" value="ALANINE--TRNA LIGASE, CYTOPLASMIC"/>
    <property type="match status" value="1"/>
</dbReference>
<dbReference type="FunFam" id="3.30.980.10:FF:000004">
    <property type="entry name" value="Alanine--tRNA ligase, cytoplasmic"/>
    <property type="match status" value="1"/>
</dbReference>
<dbReference type="InterPro" id="IPR012947">
    <property type="entry name" value="tRNA_SAD"/>
</dbReference>
<sequence>MTSQEIREKFLKFYESKGHDHKRIPSASLVPEGDSTTLFTGSGMQPMMPYLLGAKHPLGNRIVDSQKSFRAEDIEEVGDNRHTTFFEMLGNWSFGDYWKEEQLSWLFEFLTKEVGLPPERLYVSVFAGDRENNIPRDEESPAIWQKLFGNAKVVELITEEQASNLGMQDGKIFYYGSKKNWWSRAGIPSDMPVGEPGGPDSEVFYRFDVEHDEKYGKYCHPNCDCGQFMEIGNSVFMEYVKTERGFEKLKQRNVDFGGGLERITAASNNTSDVFHIDSLKVIVDKIQTLAQKQDLHAERIIADHLRAAVFLLADGVTPSNKDRGYILRRLIRRSVTCGQKIGIEQDFTSEIVKVVVEVYKQVYSELNQGKIGVEIKKEELKFRETLGRAMVRFDEVVETFINGQLTDKILQRHTVFDLFQSYGLPFETIKELAKEKGIGIDEVAFEEDLNKHQELSRTQSAGQFKGGLASHSDKTVRLHTATHLMNAALRKVLGENVWQKGSNITEERTRFDFTHDAKMTDEQKQEVEKLVNDWISRDLSVKKEVMPLEEARKLGAIGVFGEKYPDTVSVYTVLDSKNGEVVSREFCGGPHVEHTGVIGKFKIQKEEAVAAGVRRIKAVIE</sequence>
<dbReference type="Gene3D" id="3.30.930.10">
    <property type="entry name" value="Bira Bifunctional Protein, Domain 2"/>
    <property type="match status" value="1"/>
</dbReference>
<evidence type="ECO:0000256" key="4">
    <source>
        <dbReference type="ARBA" id="ARBA00022598"/>
    </source>
</evidence>
<dbReference type="GO" id="GO:0002161">
    <property type="term" value="F:aminoacyl-tRNA deacylase activity"/>
    <property type="evidence" value="ECO:0007669"/>
    <property type="project" value="TreeGrafter"/>
</dbReference>
<dbReference type="GO" id="GO:0000049">
    <property type="term" value="F:tRNA binding"/>
    <property type="evidence" value="ECO:0007669"/>
    <property type="project" value="UniProtKB-KW"/>
</dbReference>
<dbReference type="Gene3D" id="3.30.54.20">
    <property type="match status" value="1"/>
</dbReference>
<dbReference type="Proteomes" id="UP000177682">
    <property type="component" value="Unassembled WGS sequence"/>
</dbReference>
<dbReference type="GO" id="GO:0006419">
    <property type="term" value="P:alanyl-tRNA aminoacylation"/>
    <property type="evidence" value="ECO:0007669"/>
    <property type="project" value="InterPro"/>
</dbReference>
<dbReference type="CDD" id="cd00673">
    <property type="entry name" value="AlaRS_core"/>
    <property type="match status" value="1"/>
</dbReference>
<proteinExistence type="inferred from homology"/>
<keyword evidence="5" id="KW-0547">Nucleotide-binding</keyword>
<dbReference type="InterPro" id="IPR018165">
    <property type="entry name" value="Ala-tRNA-synth_IIc_core"/>
</dbReference>
<dbReference type="InterPro" id="IPR018163">
    <property type="entry name" value="Thr/Ala-tRNA-synth_IIc_edit"/>
</dbReference>
<evidence type="ECO:0000256" key="7">
    <source>
        <dbReference type="ARBA" id="ARBA00022884"/>
    </source>
</evidence>
<keyword evidence="3" id="KW-0820">tRNA-binding</keyword>
<dbReference type="InterPro" id="IPR018164">
    <property type="entry name" value="Ala-tRNA-synth_IIc_N"/>
</dbReference>
<dbReference type="SMART" id="SM00863">
    <property type="entry name" value="tRNA_SAD"/>
    <property type="match status" value="1"/>
</dbReference>
<evidence type="ECO:0000256" key="8">
    <source>
        <dbReference type="ARBA" id="ARBA00022917"/>
    </source>
</evidence>